<organism evidence="2 3">
    <name type="scientific">Candidatus Methylobacter favarea</name>
    <dbReference type="NCBI Taxonomy" id="2707345"/>
    <lineage>
        <taxon>Bacteria</taxon>
        <taxon>Pseudomonadati</taxon>
        <taxon>Pseudomonadota</taxon>
        <taxon>Gammaproteobacteria</taxon>
        <taxon>Methylococcales</taxon>
        <taxon>Methylococcaceae</taxon>
        <taxon>Methylobacter</taxon>
    </lineage>
</organism>
<evidence type="ECO:0000313" key="2">
    <source>
        <dbReference type="EMBL" id="CAA9889409.1"/>
    </source>
</evidence>
<dbReference type="PANTHER" id="PTHR38591">
    <property type="entry name" value="HYDROLASE"/>
    <property type="match status" value="1"/>
</dbReference>
<evidence type="ECO:0000313" key="3">
    <source>
        <dbReference type="Proteomes" id="UP000494216"/>
    </source>
</evidence>
<dbReference type="EMBL" id="CADCXN010000002">
    <property type="protein sequence ID" value="CAA9889409.1"/>
    <property type="molecule type" value="Genomic_DNA"/>
</dbReference>
<dbReference type="Gene3D" id="2.40.370.10">
    <property type="entry name" value="AttH-like domain"/>
    <property type="match status" value="2"/>
</dbReference>
<protein>
    <recommendedName>
        <fullName evidence="1">AttH domain-containing protein</fullName>
    </recommendedName>
</protein>
<dbReference type="InterPro" id="IPR023374">
    <property type="entry name" value="AttH-like_dom_sf"/>
</dbReference>
<dbReference type="AlphaFoldDB" id="A0A8S0WGW0"/>
<comment type="caution">
    <text evidence="2">The sequence shown here is derived from an EMBL/GenBank/DDBJ whole genome shotgun (WGS) entry which is preliminary data.</text>
</comment>
<keyword evidence="3" id="KW-1185">Reference proteome</keyword>
<feature type="domain" description="AttH" evidence="1">
    <location>
        <begin position="74"/>
        <end position="248"/>
    </location>
</feature>
<dbReference type="Pfam" id="PF07143">
    <property type="entry name" value="CrtC"/>
    <property type="match status" value="1"/>
</dbReference>
<accession>A0A8S0WGW0</accession>
<gene>
    <name evidence="2" type="ORF">METHB2_100050</name>
</gene>
<evidence type="ECO:0000259" key="1">
    <source>
        <dbReference type="Pfam" id="PF07143"/>
    </source>
</evidence>
<sequence>MRERKFIVLAIVLLAFLIIFWRQTFTFSMLTPPAEDGSFGQILSRDEEENFAHALKPRKFSFPADHGAHNRYRTEWWYFTGNLKNPYGRKFGYELTFFRFALKADTPPSKSVWRNNQLYMAHFTVTDVEENHFYTDERFSRTGNNLAGTSNKKYQVWLHDWSASSLDNSDFPLRLQAKGPEFAIDLILKARKDLVLQGEQGLSRKSEKPGNASYYYSYPRLTTEGSINIGDNKFSVMGDSWMDREWSTSSLSDEQAGWDWFALQFADNSELMFYRLRRKDGQQDSNSSGSVILADSSKITLRKQDVKIKVLDTWKSPHSHSIYPSKWHLSIPGQNLEVDVIPLINDQELNVSYRYWEGAVSVKGIKNGKSISGQGYVELTGYK</sequence>
<dbReference type="Pfam" id="PF17186">
    <property type="entry name" value="Lipocalin_9"/>
    <property type="match status" value="1"/>
</dbReference>
<dbReference type="InterPro" id="IPR010791">
    <property type="entry name" value="AttH_dom"/>
</dbReference>
<proteinExistence type="predicted"/>
<dbReference type="Proteomes" id="UP000494216">
    <property type="component" value="Unassembled WGS sequence"/>
</dbReference>
<reference evidence="2 3" key="1">
    <citation type="submission" date="2020-02" db="EMBL/GenBank/DDBJ databases">
        <authorList>
            <person name="Hogendoorn C."/>
        </authorList>
    </citation>
    <scope>NUCLEOTIDE SEQUENCE [LARGE SCALE GENOMIC DNA]</scope>
    <source>
        <strain evidence="2">METHB21</strain>
    </source>
</reference>
<dbReference type="PANTHER" id="PTHR38591:SF1">
    <property type="entry name" value="BLL1000 PROTEIN"/>
    <property type="match status" value="1"/>
</dbReference>
<name>A0A8S0WGW0_9GAMM</name>
<dbReference type="SUPFAM" id="SSF159245">
    <property type="entry name" value="AttH-like"/>
    <property type="match status" value="1"/>
</dbReference>